<name>A0A918S0E1_9ACTN</name>
<sequence>MTGGGEEGDEVARVSEAGSTAGRPAGAGAAPALRASDADRDRVVDVLRVAAGEGRLTVEELGERVGAALSARTLGELAGLTADLPEDGPVAADVVRIEQRGGSARRDDGWVVPRRMEIVSSLGEVVLDFTRAVIPHHALEIDLDLRFGTLRLLTRPGIVIDTDGLVVEYGKVRVRPATAPGAPVDLRIAIRGELGYGKVVARPARRIFGR</sequence>
<comment type="caution">
    <text evidence="3">The sequence shown here is derived from an EMBL/GenBank/DDBJ whole genome shotgun (WGS) entry which is preliminary data.</text>
</comment>
<keyword evidence="4" id="KW-1185">Reference proteome</keyword>
<feature type="compositionally biased region" description="Low complexity" evidence="1">
    <location>
        <begin position="17"/>
        <end position="34"/>
    </location>
</feature>
<dbReference type="Proteomes" id="UP000623010">
    <property type="component" value="Unassembled WGS sequence"/>
</dbReference>
<reference evidence="3" key="2">
    <citation type="submission" date="2020-09" db="EMBL/GenBank/DDBJ databases">
        <authorList>
            <person name="Sun Q."/>
            <person name="Ohkuma M."/>
        </authorList>
    </citation>
    <scope>NUCLEOTIDE SEQUENCE</scope>
    <source>
        <strain evidence="3">JCM 5016</strain>
    </source>
</reference>
<dbReference type="AlphaFoldDB" id="A0A918S0E1"/>
<evidence type="ECO:0000313" key="3">
    <source>
        <dbReference type="EMBL" id="GHA15701.1"/>
    </source>
</evidence>
<feature type="domain" description="DUF1707" evidence="2">
    <location>
        <begin position="33"/>
        <end position="85"/>
    </location>
</feature>
<dbReference type="PANTHER" id="PTHR40763">
    <property type="entry name" value="MEMBRANE PROTEIN-RELATED"/>
    <property type="match status" value="1"/>
</dbReference>
<protein>
    <recommendedName>
        <fullName evidence="2">DUF1707 domain-containing protein</fullName>
    </recommendedName>
</protein>
<evidence type="ECO:0000259" key="2">
    <source>
        <dbReference type="Pfam" id="PF08044"/>
    </source>
</evidence>
<organism evidence="3 4">
    <name type="scientific">Streptomyces echinoruber</name>
    <dbReference type="NCBI Taxonomy" id="68898"/>
    <lineage>
        <taxon>Bacteria</taxon>
        <taxon>Bacillati</taxon>
        <taxon>Actinomycetota</taxon>
        <taxon>Actinomycetes</taxon>
        <taxon>Kitasatosporales</taxon>
        <taxon>Streptomycetaceae</taxon>
        <taxon>Streptomyces</taxon>
    </lineage>
</organism>
<gene>
    <name evidence="3" type="ORF">GCM10010389_62820</name>
</gene>
<reference evidence="3" key="1">
    <citation type="journal article" date="2014" name="Int. J. Syst. Evol. Microbiol.">
        <title>Complete genome sequence of Corynebacterium casei LMG S-19264T (=DSM 44701T), isolated from a smear-ripened cheese.</title>
        <authorList>
            <consortium name="US DOE Joint Genome Institute (JGI-PGF)"/>
            <person name="Walter F."/>
            <person name="Albersmeier A."/>
            <person name="Kalinowski J."/>
            <person name="Ruckert C."/>
        </authorList>
    </citation>
    <scope>NUCLEOTIDE SEQUENCE</scope>
    <source>
        <strain evidence="3">JCM 5016</strain>
    </source>
</reference>
<dbReference type="PANTHER" id="PTHR40763:SF5">
    <property type="entry name" value="MEMBRANE PROTEIN"/>
    <property type="match status" value="1"/>
</dbReference>
<dbReference type="Pfam" id="PF08044">
    <property type="entry name" value="DUF1707"/>
    <property type="match status" value="1"/>
</dbReference>
<evidence type="ECO:0000256" key="1">
    <source>
        <dbReference type="SAM" id="MobiDB-lite"/>
    </source>
</evidence>
<evidence type="ECO:0000313" key="4">
    <source>
        <dbReference type="Proteomes" id="UP000623010"/>
    </source>
</evidence>
<accession>A0A918S0E1</accession>
<dbReference type="EMBL" id="BMWH01000041">
    <property type="protein sequence ID" value="GHA15701.1"/>
    <property type="molecule type" value="Genomic_DNA"/>
</dbReference>
<proteinExistence type="predicted"/>
<dbReference type="InterPro" id="IPR012551">
    <property type="entry name" value="DUF1707_SHOCT-like"/>
</dbReference>
<feature type="region of interest" description="Disordered" evidence="1">
    <location>
        <begin position="1"/>
        <end position="34"/>
    </location>
</feature>